<feature type="region of interest" description="Disordered" evidence="1">
    <location>
        <begin position="166"/>
        <end position="187"/>
    </location>
</feature>
<gene>
    <name evidence="2" type="ORF">PspYZU08_40</name>
</gene>
<evidence type="ECO:0000313" key="3">
    <source>
        <dbReference type="Proteomes" id="UP000248293"/>
    </source>
</evidence>
<reference evidence="2 3" key="1">
    <citation type="submission" date="2017-04" db="EMBL/GenBank/DDBJ databases">
        <title>Isolation of lytic bacteriophages infecting Pseudomonas strains for biocontrol of fish and shrimp spoilage during chilled storage.</title>
        <authorList>
            <person name="Yang Z."/>
            <person name="Tao X."/>
            <person name="Gao L."/>
            <person name="Rao S."/>
        </authorList>
    </citation>
    <scope>NUCLEOTIDE SEQUENCE [LARGE SCALE GENOMIC DNA]</scope>
</reference>
<protein>
    <submittedName>
        <fullName evidence="2">Internal virion protein B</fullName>
    </submittedName>
</protein>
<dbReference type="InterPro" id="IPR038996">
    <property type="entry name" value="Gp14"/>
</dbReference>
<evidence type="ECO:0000313" key="2">
    <source>
        <dbReference type="EMBL" id="ASD52216.1"/>
    </source>
</evidence>
<accession>A0A2U7N5A3</accession>
<dbReference type="EMBL" id="KY971611">
    <property type="protein sequence ID" value="ASD52216.1"/>
    <property type="molecule type" value="Genomic_DNA"/>
</dbReference>
<proteinExistence type="predicted"/>
<name>A0A2U7N5A3_9CAUD</name>
<sequence length="187" mass="19682">MCEPVSIGLAAVALIGGTMAAKDGAKARGQATDAQRKTHMEQVREMNMANANLNLDMKDKHEAAREHLVEVNLQALRNESTVRAAMGESMLSGRSMKAIKNEVANQSSKERVMTAQNYQRDYQSIFANQIANTENTKSSIRGSGRIFQPNKLGTALGIVGSTASAAASGYKGKSGGDAPAPKGGAAT</sequence>
<evidence type="ECO:0000256" key="1">
    <source>
        <dbReference type="SAM" id="MobiDB-lite"/>
    </source>
</evidence>
<organism evidence="2 3">
    <name type="scientific">Pseudomonas phage PspYZU08</name>
    <dbReference type="NCBI Taxonomy" id="1983557"/>
    <lineage>
        <taxon>Viruses</taxon>
        <taxon>Duplodnaviria</taxon>
        <taxon>Heunggongvirae</taxon>
        <taxon>Uroviricota</taxon>
        <taxon>Caudoviricetes</taxon>
        <taxon>Autographivirales</taxon>
        <taxon>Autotranscriptaviridae</taxon>
        <taxon>Studiervirinae</taxon>
        <taxon>Pijolavirus</taxon>
        <taxon>Pijolavirus PspYZU08</taxon>
    </lineage>
</organism>
<dbReference type="Pfam" id="PF24072">
    <property type="entry name" value="T7_gp14"/>
    <property type="match status" value="1"/>
</dbReference>
<dbReference type="Proteomes" id="UP000248293">
    <property type="component" value="Segment"/>
</dbReference>
<keyword evidence="3" id="KW-1185">Reference proteome</keyword>